<keyword evidence="1" id="KW-0963">Cytoplasm</keyword>
<dbReference type="Gene3D" id="1.10.10.10">
    <property type="entry name" value="Winged helix-like DNA-binding domain superfamily/Winged helix DNA-binding domain"/>
    <property type="match status" value="2"/>
</dbReference>
<dbReference type="PANTHER" id="PTHR34298">
    <property type="entry name" value="SEGREGATION AND CONDENSATION PROTEIN B"/>
    <property type="match status" value="1"/>
</dbReference>
<comment type="caution">
    <text evidence="5">The sequence shown here is derived from an EMBL/GenBank/DDBJ whole genome shotgun (WGS) entry which is preliminary data.</text>
</comment>
<sequence>MVTLKSQLESLLFVANKPLTVKELADLLKIKPNEVEAAMDELSADYAGAGSGLQIIKNNGKYQMVSSAESAAIVQEFIKDETSGELSRPSLEALTVIAYRGPITKIDLDRIRGVNCSLILRNLLIRGLIEEKADKEKAISFYNVTIDFIRYLGINKLEDLPDYVRLHQDDTIAKILSREEPMAVVADTL</sequence>
<evidence type="ECO:0000256" key="4">
    <source>
        <dbReference type="ARBA" id="ARBA00023306"/>
    </source>
</evidence>
<keyword evidence="2" id="KW-0132">Cell division</keyword>
<dbReference type="NCBIfam" id="TIGR00281">
    <property type="entry name" value="SMC-Scp complex subunit ScpB"/>
    <property type="match status" value="1"/>
</dbReference>
<name>A0A1J4T8G5_9BACT</name>
<keyword evidence="4" id="KW-0131">Cell cycle</keyword>
<dbReference type="PANTHER" id="PTHR34298:SF2">
    <property type="entry name" value="SEGREGATION AND CONDENSATION PROTEIN B"/>
    <property type="match status" value="1"/>
</dbReference>
<dbReference type="SUPFAM" id="SSF46785">
    <property type="entry name" value="Winged helix' DNA-binding domain"/>
    <property type="match status" value="2"/>
</dbReference>
<dbReference type="EMBL" id="MNUV01000005">
    <property type="protein sequence ID" value="OIO08460.1"/>
    <property type="molecule type" value="Genomic_DNA"/>
</dbReference>
<evidence type="ECO:0000313" key="6">
    <source>
        <dbReference type="Proteomes" id="UP000182860"/>
    </source>
</evidence>
<dbReference type="InterPro" id="IPR036390">
    <property type="entry name" value="WH_DNA-bd_sf"/>
</dbReference>
<evidence type="ECO:0000256" key="3">
    <source>
        <dbReference type="ARBA" id="ARBA00022829"/>
    </source>
</evidence>
<keyword evidence="3" id="KW-0159">Chromosome partition</keyword>
<dbReference type="Pfam" id="PF04079">
    <property type="entry name" value="SMC_ScpB"/>
    <property type="match status" value="1"/>
</dbReference>
<reference evidence="5 6" key="1">
    <citation type="journal article" date="2016" name="Environ. Microbiol.">
        <title>Genomic resolution of a cold subsurface aquifer community provides metabolic insights for novel microbes adapted to high CO concentrations.</title>
        <authorList>
            <person name="Probst A.J."/>
            <person name="Castelle C.J."/>
            <person name="Singh A."/>
            <person name="Brown C.T."/>
            <person name="Anantharaman K."/>
            <person name="Sharon I."/>
            <person name="Hug L.A."/>
            <person name="Burstein D."/>
            <person name="Emerson J.B."/>
            <person name="Thomas B.C."/>
            <person name="Banfield J.F."/>
        </authorList>
    </citation>
    <scope>NUCLEOTIDE SEQUENCE [LARGE SCALE GENOMIC DNA]</scope>
    <source>
        <strain evidence="5">CG1_02_41_21</strain>
    </source>
</reference>
<protein>
    <submittedName>
        <fullName evidence="5">SMC-Scp complex subunit ScpB</fullName>
    </submittedName>
</protein>
<dbReference type="GO" id="GO:0051304">
    <property type="term" value="P:chromosome separation"/>
    <property type="evidence" value="ECO:0007669"/>
    <property type="project" value="InterPro"/>
</dbReference>
<evidence type="ECO:0000313" key="5">
    <source>
        <dbReference type="EMBL" id="OIO08460.1"/>
    </source>
</evidence>
<dbReference type="InterPro" id="IPR036388">
    <property type="entry name" value="WH-like_DNA-bd_sf"/>
</dbReference>
<dbReference type="InterPro" id="IPR005234">
    <property type="entry name" value="ScpB_csome_segregation"/>
</dbReference>
<gene>
    <name evidence="5" type="ORF">AUJ35_00200</name>
</gene>
<proteinExistence type="predicted"/>
<accession>A0A1J4T8G5</accession>
<evidence type="ECO:0000256" key="1">
    <source>
        <dbReference type="ARBA" id="ARBA00022490"/>
    </source>
</evidence>
<evidence type="ECO:0000256" key="2">
    <source>
        <dbReference type="ARBA" id="ARBA00022618"/>
    </source>
</evidence>
<dbReference type="Proteomes" id="UP000182860">
    <property type="component" value="Unassembled WGS sequence"/>
</dbReference>
<dbReference type="GO" id="GO:0051301">
    <property type="term" value="P:cell division"/>
    <property type="evidence" value="ECO:0007669"/>
    <property type="project" value="UniProtKB-KW"/>
</dbReference>
<dbReference type="PIRSF" id="PIRSF019345">
    <property type="entry name" value="ScpB"/>
    <property type="match status" value="1"/>
</dbReference>
<organism evidence="5 6">
    <name type="scientific">Candidatus Falkowbacteria bacterium CG1_02_41_21</name>
    <dbReference type="NCBI Taxonomy" id="1805147"/>
    <lineage>
        <taxon>Bacteria</taxon>
        <taxon>Candidatus Falkowiibacteriota</taxon>
    </lineage>
</organism>
<dbReference type="AlphaFoldDB" id="A0A1J4T8G5"/>